<comment type="caution">
    <text evidence="5">The sequence shown here is derived from an EMBL/GenBank/DDBJ whole genome shotgun (WGS) entry which is preliminary data.</text>
</comment>
<keyword evidence="6" id="KW-1185">Reference proteome</keyword>
<feature type="chain" id="PRO_5002095484" evidence="4">
    <location>
        <begin position="24"/>
        <end position="84"/>
    </location>
</feature>
<dbReference type="EMBL" id="JPKZ01001081">
    <property type="protein sequence ID" value="KHN84021.1"/>
    <property type="molecule type" value="Genomic_DNA"/>
</dbReference>
<gene>
    <name evidence="5" type="primary">ASCEC-2</name>
    <name evidence="5" type="ORF">Tcan_08191</name>
</gene>
<accession>A0A0B2VKJ5</accession>
<dbReference type="Proteomes" id="UP000031036">
    <property type="component" value="Unassembled WGS sequence"/>
</dbReference>
<proteinExistence type="predicted"/>
<dbReference type="Pfam" id="PF00272">
    <property type="entry name" value="Cecropin"/>
    <property type="match status" value="1"/>
</dbReference>
<evidence type="ECO:0000313" key="5">
    <source>
        <dbReference type="EMBL" id="KHN84021.1"/>
    </source>
</evidence>
<sequence length="84" mass="9601">MFAVRRTLLFLVVLYLLTEPIQGSWLSKTYKKLENSTKKRIAEGIAIAIKGGPRRRRFVPDVQDVRSLTDAHSLLSAKLKLFTE</sequence>
<evidence type="ECO:0000256" key="3">
    <source>
        <dbReference type="ARBA" id="ARBA00022529"/>
    </source>
</evidence>
<dbReference type="InterPro" id="IPR000875">
    <property type="entry name" value="CecC-like"/>
</dbReference>
<organism evidence="5 6">
    <name type="scientific">Toxocara canis</name>
    <name type="common">Canine roundworm</name>
    <dbReference type="NCBI Taxonomy" id="6265"/>
    <lineage>
        <taxon>Eukaryota</taxon>
        <taxon>Metazoa</taxon>
        <taxon>Ecdysozoa</taxon>
        <taxon>Nematoda</taxon>
        <taxon>Chromadorea</taxon>
        <taxon>Rhabditida</taxon>
        <taxon>Spirurina</taxon>
        <taxon>Ascaridomorpha</taxon>
        <taxon>Ascaridoidea</taxon>
        <taxon>Toxocaridae</taxon>
        <taxon>Toxocara</taxon>
    </lineage>
</organism>
<dbReference type="GO" id="GO:0019731">
    <property type="term" value="P:antibacterial humoral response"/>
    <property type="evidence" value="ECO:0007669"/>
    <property type="project" value="InterPro"/>
</dbReference>
<evidence type="ECO:0000256" key="2">
    <source>
        <dbReference type="ARBA" id="ARBA00022525"/>
    </source>
</evidence>
<name>A0A0B2VKJ5_TOXCA</name>
<keyword evidence="4" id="KW-0732">Signal</keyword>
<keyword evidence="3" id="KW-0929">Antimicrobial</keyword>
<dbReference type="GO" id="GO:0005576">
    <property type="term" value="C:extracellular region"/>
    <property type="evidence" value="ECO:0007669"/>
    <property type="project" value="UniProtKB-SubCell"/>
</dbReference>
<feature type="signal peptide" evidence="4">
    <location>
        <begin position="1"/>
        <end position="23"/>
    </location>
</feature>
<keyword evidence="2" id="KW-0964">Secreted</keyword>
<evidence type="ECO:0000256" key="1">
    <source>
        <dbReference type="ARBA" id="ARBA00004613"/>
    </source>
</evidence>
<protein>
    <submittedName>
        <fullName evidence="5">Cecropin-P2</fullName>
    </submittedName>
</protein>
<evidence type="ECO:0000313" key="6">
    <source>
        <dbReference type="Proteomes" id="UP000031036"/>
    </source>
</evidence>
<reference evidence="5 6" key="1">
    <citation type="submission" date="2014-11" db="EMBL/GenBank/DDBJ databases">
        <title>Genetic blueprint of the zoonotic pathogen Toxocara canis.</title>
        <authorList>
            <person name="Zhu X.-Q."/>
            <person name="Korhonen P.K."/>
            <person name="Cai H."/>
            <person name="Young N.D."/>
            <person name="Nejsum P."/>
            <person name="von Samson-Himmelstjerna G."/>
            <person name="Boag P.R."/>
            <person name="Tan P."/>
            <person name="Li Q."/>
            <person name="Min J."/>
            <person name="Yang Y."/>
            <person name="Wang X."/>
            <person name="Fang X."/>
            <person name="Hall R.S."/>
            <person name="Hofmann A."/>
            <person name="Sternberg P.W."/>
            <person name="Jex A.R."/>
            <person name="Gasser R.B."/>
        </authorList>
    </citation>
    <scope>NUCLEOTIDE SEQUENCE [LARGE SCALE GENOMIC DNA]</scope>
    <source>
        <strain evidence="5">PN_DK_2014</strain>
    </source>
</reference>
<evidence type="ECO:0000256" key="4">
    <source>
        <dbReference type="SAM" id="SignalP"/>
    </source>
</evidence>
<comment type="subcellular location">
    <subcellularLocation>
        <location evidence="1">Secreted</location>
    </subcellularLocation>
</comment>
<dbReference type="AlphaFoldDB" id="A0A0B2VKJ5"/>